<dbReference type="EMBL" id="AMZH03005348">
    <property type="protein sequence ID" value="RRT66653.1"/>
    <property type="molecule type" value="Genomic_DNA"/>
</dbReference>
<feature type="region of interest" description="Disordered" evidence="1">
    <location>
        <begin position="77"/>
        <end position="97"/>
    </location>
</feature>
<feature type="compositionally biased region" description="Polar residues" evidence="1">
    <location>
        <begin position="197"/>
        <end position="209"/>
    </location>
</feature>
<dbReference type="AlphaFoldDB" id="A0A426ZRJ9"/>
<gene>
    <name evidence="2" type="ORF">B296_00017884</name>
</gene>
<evidence type="ECO:0000256" key="1">
    <source>
        <dbReference type="SAM" id="MobiDB-lite"/>
    </source>
</evidence>
<evidence type="ECO:0000313" key="3">
    <source>
        <dbReference type="Proteomes" id="UP000287651"/>
    </source>
</evidence>
<sequence>MISAETASRPPPCALFKTWGSQRLVPFVNASGKGKTAVAAAEGASTRNPACGDDSGLDQVREKLLVHLREAADRMNLVVPSSPPPPQQPKDGRPWNLRARRGRPRVPTEIEHHLGGVTIARGREEGGTGEAGGVGPAEVLDLSFEGGDRGGHLRSDRMPGSPPATKAAPSHPKAARLSVSRRMAVGGLPPTRIGFRSSLSGEVSTPAVT</sequence>
<evidence type="ECO:0000313" key="2">
    <source>
        <dbReference type="EMBL" id="RRT66653.1"/>
    </source>
</evidence>
<feature type="region of interest" description="Disordered" evidence="1">
    <location>
        <begin position="145"/>
        <end position="209"/>
    </location>
</feature>
<proteinExistence type="predicted"/>
<reference evidence="2 3" key="1">
    <citation type="journal article" date="2014" name="Agronomy (Basel)">
        <title>A Draft Genome Sequence for Ensete ventricosum, the Drought-Tolerant Tree Against Hunger.</title>
        <authorList>
            <person name="Harrison J."/>
            <person name="Moore K.A."/>
            <person name="Paszkiewicz K."/>
            <person name="Jones T."/>
            <person name="Grant M."/>
            <person name="Ambacheew D."/>
            <person name="Muzemil S."/>
            <person name="Studholme D.J."/>
        </authorList>
    </citation>
    <scope>NUCLEOTIDE SEQUENCE [LARGE SCALE GENOMIC DNA]</scope>
</reference>
<protein>
    <submittedName>
        <fullName evidence="2">Uncharacterized protein</fullName>
    </submittedName>
</protein>
<name>A0A426ZRJ9_ENSVE</name>
<organism evidence="2 3">
    <name type="scientific">Ensete ventricosum</name>
    <name type="common">Abyssinian banana</name>
    <name type="synonym">Musa ensete</name>
    <dbReference type="NCBI Taxonomy" id="4639"/>
    <lineage>
        <taxon>Eukaryota</taxon>
        <taxon>Viridiplantae</taxon>
        <taxon>Streptophyta</taxon>
        <taxon>Embryophyta</taxon>
        <taxon>Tracheophyta</taxon>
        <taxon>Spermatophyta</taxon>
        <taxon>Magnoliopsida</taxon>
        <taxon>Liliopsida</taxon>
        <taxon>Zingiberales</taxon>
        <taxon>Musaceae</taxon>
        <taxon>Ensete</taxon>
    </lineage>
</organism>
<accession>A0A426ZRJ9</accession>
<comment type="caution">
    <text evidence="2">The sequence shown here is derived from an EMBL/GenBank/DDBJ whole genome shotgun (WGS) entry which is preliminary data.</text>
</comment>
<dbReference type="Proteomes" id="UP000287651">
    <property type="component" value="Unassembled WGS sequence"/>
</dbReference>
<feature type="compositionally biased region" description="Basic and acidic residues" evidence="1">
    <location>
        <begin position="146"/>
        <end position="157"/>
    </location>
</feature>